<evidence type="ECO:0000313" key="2">
    <source>
        <dbReference type="EMBL" id="QKD03465.1"/>
    </source>
</evidence>
<name>A0A6M7WNA9_RHILI</name>
<protein>
    <submittedName>
        <fullName evidence="2">Uncharacterized protein</fullName>
    </submittedName>
</protein>
<gene>
    <name evidence="2" type="ORF">EB235_19775</name>
</gene>
<sequence length="112" mass="12169">MSTLVRFQPPPASSAKPLQRQRAAVVDLRRRDLLVVPALREIAAELEAALPNSRDLSAAIEVAVKIYGRDLRLRFGVTGADAAGLVRAARAGIRGEVNRIRSKRSKEDARGT</sequence>
<reference evidence="2 3" key="1">
    <citation type="submission" date="2018-10" db="EMBL/GenBank/DDBJ databases">
        <authorList>
            <person name="Perry B.J."/>
            <person name="Sullivan J.T."/>
            <person name="Murphy R.J.T."/>
            <person name="Ramsay J.P."/>
            <person name="Ronson C.W."/>
        </authorList>
    </citation>
    <scope>NUCLEOTIDE SEQUENCE [LARGE SCALE GENOMIC DNA]</scope>
    <source>
        <strain evidence="2 3">R88b</strain>
    </source>
</reference>
<proteinExistence type="predicted"/>
<feature type="region of interest" description="Disordered" evidence="1">
    <location>
        <begin position="1"/>
        <end position="21"/>
    </location>
</feature>
<organism evidence="2 3">
    <name type="scientific">Mesorhizobium loti R88b</name>
    <dbReference type="NCBI Taxonomy" id="935548"/>
    <lineage>
        <taxon>Bacteria</taxon>
        <taxon>Pseudomonadati</taxon>
        <taxon>Pseudomonadota</taxon>
        <taxon>Alphaproteobacteria</taxon>
        <taxon>Hyphomicrobiales</taxon>
        <taxon>Phyllobacteriaceae</taxon>
        <taxon>Mesorhizobium</taxon>
    </lineage>
</organism>
<dbReference type="Proteomes" id="UP000503017">
    <property type="component" value="Chromosome"/>
</dbReference>
<accession>A0A6M7WNA9</accession>
<dbReference type="EMBL" id="CP033367">
    <property type="protein sequence ID" value="QKD03465.1"/>
    <property type="molecule type" value="Genomic_DNA"/>
</dbReference>
<dbReference type="AlphaFoldDB" id="A0A6M7WNA9"/>
<evidence type="ECO:0000256" key="1">
    <source>
        <dbReference type="SAM" id="MobiDB-lite"/>
    </source>
</evidence>
<evidence type="ECO:0000313" key="3">
    <source>
        <dbReference type="Proteomes" id="UP000503017"/>
    </source>
</evidence>